<dbReference type="STRING" id="529704.SAMN02927913_1520"/>
<dbReference type="Proteomes" id="UP000199420">
    <property type="component" value="Unassembled WGS sequence"/>
</dbReference>
<evidence type="ECO:0000313" key="3">
    <source>
        <dbReference type="Proteomes" id="UP000199420"/>
    </source>
</evidence>
<proteinExistence type="predicted"/>
<dbReference type="InterPro" id="IPR011659">
    <property type="entry name" value="WD40"/>
</dbReference>
<feature type="chain" id="PRO_5011783047" evidence="1">
    <location>
        <begin position="24"/>
        <end position="371"/>
    </location>
</feature>
<dbReference type="Pfam" id="PF07676">
    <property type="entry name" value="PD40"/>
    <property type="match status" value="1"/>
</dbReference>
<dbReference type="InterPro" id="IPR011042">
    <property type="entry name" value="6-blade_b-propeller_TolB-like"/>
</dbReference>
<dbReference type="EMBL" id="FNYC01000002">
    <property type="protein sequence ID" value="SEI72804.1"/>
    <property type="molecule type" value="Genomic_DNA"/>
</dbReference>
<name>A0A1H6T3W6_9GAMM</name>
<dbReference type="Gene3D" id="2.120.10.30">
    <property type="entry name" value="TolB, C-terminal domain"/>
    <property type="match status" value="1"/>
</dbReference>
<protein>
    <submittedName>
        <fullName evidence="2">WD40-like Beta Propeller Repeat</fullName>
    </submittedName>
</protein>
<organism evidence="2 3">
    <name type="scientific">Frateuria terrea</name>
    <dbReference type="NCBI Taxonomy" id="529704"/>
    <lineage>
        <taxon>Bacteria</taxon>
        <taxon>Pseudomonadati</taxon>
        <taxon>Pseudomonadota</taxon>
        <taxon>Gammaproteobacteria</taxon>
        <taxon>Lysobacterales</taxon>
        <taxon>Rhodanobacteraceae</taxon>
        <taxon>Frateuria</taxon>
    </lineage>
</organism>
<keyword evidence="1" id="KW-0732">Signal</keyword>
<dbReference type="SUPFAM" id="SSF82171">
    <property type="entry name" value="DPP6 N-terminal domain-like"/>
    <property type="match status" value="1"/>
</dbReference>
<feature type="signal peptide" evidence="1">
    <location>
        <begin position="1"/>
        <end position="23"/>
    </location>
</feature>
<reference evidence="2 3" key="1">
    <citation type="submission" date="2016-10" db="EMBL/GenBank/DDBJ databases">
        <authorList>
            <person name="de Groot N.N."/>
        </authorList>
    </citation>
    <scope>NUCLEOTIDE SEQUENCE [LARGE SCALE GENOMIC DNA]</scope>
    <source>
        <strain evidence="2 3">DSM 26515</strain>
    </source>
</reference>
<keyword evidence="3" id="KW-1185">Reference proteome</keyword>
<accession>A0A1H6T3W6</accession>
<dbReference type="AlphaFoldDB" id="A0A1H6T3W6"/>
<sequence>MTLHRIALALNSAVTGTAAPAAAPEPEIFAPGTIRSLQGASMSPHRLIALAACAAAFATLPLAACAASAAELLGPGVISTGLQETSAAFSLDGETVYFLRSDFSEKDDTIVFSQRQEGHWSTPQVAAFSGRWHDSEPTFSPDGQRLYFVSNRPLQPGGAPLVTEMAGHRFSGTNLWYVERQANGHWGTPVHVDGALNDGAQIYNPSVAANGDIYFSAHRPDSGKAYQIYVARRTAHGHGLPERVDLGDLAHSRMDPAIDPQQRFLLFAGDEGDALGRADIYIAFRQPDGSWGKPEHLGGDVNSQALENAPALGRRFGELYVSSNRQPEVRFPKARDDARSLQQRLSGPLNGSRNLWRVDISEVLRTHGIAP</sequence>
<gene>
    <name evidence="2" type="ORF">SAMN04487997_1605</name>
</gene>
<evidence type="ECO:0000256" key="1">
    <source>
        <dbReference type="SAM" id="SignalP"/>
    </source>
</evidence>
<evidence type="ECO:0000313" key="2">
    <source>
        <dbReference type="EMBL" id="SEI72804.1"/>
    </source>
</evidence>